<reference evidence="1" key="1">
    <citation type="submission" date="2020-09" db="EMBL/GenBank/DDBJ databases">
        <title>Genome-Enabled Discovery of Anthraquinone Biosynthesis in Senna tora.</title>
        <authorList>
            <person name="Kang S.-H."/>
            <person name="Pandey R.P."/>
            <person name="Lee C.-M."/>
            <person name="Sim J.-S."/>
            <person name="Jeong J.-T."/>
            <person name="Choi B.-S."/>
            <person name="Jung M."/>
            <person name="Ginzburg D."/>
            <person name="Zhao K."/>
            <person name="Won S.Y."/>
            <person name="Oh T.-J."/>
            <person name="Yu Y."/>
            <person name="Kim N.-H."/>
            <person name="Lee O.R."/>
            <person name="Lee T.-H."/>
            <person name="Bashyal P."/>
            <person name="Kim T.-S."/>
            <person name="Lee W.-H."/>
            <person name="Kawkins C."/>
            <person name="Kim C.-K."/>
            <person name="Kim J.S."/>
            <person name="Ahn B.O."/>
            <person name="Rhee S.Y."/>
            <person name="Sohng J.K."/>
        </authorList>
    </citation>
    <scope>NUCLEOTIDE SEQUENCE</scope>
    <source>
        <tissue evidence="1">Leaf</tissue>
    </source>
</reference>
<dbReference type="Proteomes" id="UP000634136">
    <property type="component" value="Unassembled WGS sequence"/>
</dbReference>
<sequence>MSIGIQSVEAERVMMMSVTIYWKAHWHYPLILQNQTSSGPEINSKVTKLIFPPIFSHKTKKGIVFMGKGKNAHFRPARVVFGVGRPQLKGERRKRDNAQESLC</sequence>
<protein>
    <submittedName>
        <fullName evidence="1">Uncharacterized protein</fullName>
    </submittedName>
</protein>
<keyword evidence="2" id="KW-1185">Reference proteome</keyword>
<evidence type="ECO:0000313" key="2">
    <source>
        <dbReference type="Proteomes" id="UP000634136"/>
    </source>
</evidence>
<dbReference type="EMBL" id="JAAIUW010000009">
    <property type="protein sequence ID" value="KAF7817556.1"/>
    <property type="molecule type" value="Genomic_DNA"/>
</dbReference>
<gene>
    <name evidence="1" type="ORF">G2W53_031525</name>
</gene>
<dbReference type="AlphaFoldDB" id="A0A834T9E0"/>
<proteinExistence type="predicted"/>
<name>A0A834T9E0_9FABA</name>
<accession>A0A834T9E0</accession>
<organism evidence="1 2">
    <name type="scientific">Senna tora</name>
    <dbReference type="NCBI Taxonomy" id="362788"/>
    <lineage>
        <taxon>Eukaryota</taxon>
        <taxon>Viridiplantae</taxon>
        <taxon>Streptophyta</taxon>
        <taxon>Embryophyta</taxon>
        <taxon>Tracheophyta</taxon>
        <taxon>Spermatophyta</taxon>
        <taxon>Magnoliopsida</taxon>
        <taxon>eudicotyledons</taxon>
        <taxon>Gunneridae</taxon>
        <taxon>Pentapetalae</taxon>
        <taxon>rosids</taxon>
        <taxon>fabids</taxon>
        <taxon>Fabales</taxon>
        <taxon>Fabaceae</taxon>
        <taxon>Caesalpinioideae</taxon>
        <taxon>Cassia clade</taxon>
        <taxon>Senna</taxon>
    </lineage>
</organism>
<evidence type="ECO:0000313" key="1">
    <source>
        <dbReference type="EMBL" id="KAF7817556.1"/>
    </source>
</evidence>
<comment type="caution">
    <text evidence="1">The sequence shown here is derived from an EMBL/GenBank/DDBJ whole genome shotgun (WGS) entry which is preliminary data.</text>
</comment>